<dbReference type="SUPFAM" id="SSF52374">
    <property type="entry name" value="Nucleotidylyl transferase"/>
    <property type="match status" value="1"/>
</dbReference>
<evidence type="ECO:0000313" key="16">
    <source>
        <dbReference type="EMBL" id="HGQ55299.1"/>
    </source>
</evidence>
<comment type="similarity">
    <text evidence="14">Belongs to the ribF family.</text>
</comment>
<evidence type="ECO:0000256" key="5">
    <source>
        <dbReference type="ARBA" id="ARBA00022679"/>
    </source>
</evidence>
<evidence type="ECO:0000256" key="8">
    <source>
        <dbReference type="ARBA" id="ARBA00022777"/>
    </source>
</evidence>
<accession>A0A7V4CHT2</accession>
<sequence>MKIINGKEGKEFKNSVITIGSFDGIHFAHQVIIEKVIKSKENWKTFAGLVTFEPLPYVYFHPDFHFLLTPLSEKIRILESFGLDFLFIYNFNDSFANLEPLEFLNKLKNDLMPKKIVIGEDFRFGKERRGDIRFLKNFCEKEGILIEILSPIKKSGIEVKSTTIREKLILGNIRIANLLLGREYSIRGKVIKGEGRGALIGYKTANLELLEKNKLIPQDGVYACKVMMEGEEKIYLGVVNIGERPTFSERKRSIEVHILNWEKSLLGKELEVFFIQKIRPELKFENVEELKEKIKEDIEESIKIFKKEKLWEENAKFVEKPR</sequence>
<keyword evidence="9 14" id="KW-0274">FAD</keyword>
<keyword evidence="3 14" id="KW-0285">Flavoprotein</keyword>
<comment type="pathway">
    <text evidence="1 14">Cofactor biosynthesis; FAD biosynthesis; FAD from FMN: step 1/1.</text>
</comment>
<dbReference type="GO" id="GO:0008531">
    <property type="term" value="F:riboflavin kinase activity"/>
    <property type="evidence" value="ECO:0007669"/>
    <property type="project" value="UniProtKB-UniRule"/>
</dbReference>
<dbReference type="Gene3D" id="3.40.50.620">
    <property type="entry name" value="HUPs"/>
    <property type="match status" value="1"/>
</dbReference>
<dbReference type="EMBL" id="DTBX01000084">
    <property type="protein sequence ID" value="HGQ55299.1"/>
    <property type="molecule type" value="Genomic_DNA"/>
</dbReference>
<evidence type="ECO:0000256" key="10">
    <source>
        <dbReference type="ARBA" id="ARBA00022840"/>
    </source>
</evidence>
<dbReference type="GO" id="GO:0006747">
    <property type="term" value="P:FAD biosynthetic process"/>
    <property type="evidence" value="ECO:0007669"/>
    <property type="project" value="UniProtKB-UniRule"/>
</dbReference>
<dbReference type="Pfam" id="PF06574">
    <property type="entry name" value="FAD_syn"/>
    <property type="match status" value="1"/>
</dbReference>
<dbReference type="SMART" id="SM00904">
    <property type="entry name" value="Flavokinase"/>
    <property type="match status" value="1"/>
</dbReference>
<dbReference type="GO" id="GO:0003919">
    <property type="term" value="F:FMN adenylyltransferase activity"/>
    <property type="evidence" value="ECO:0007669"/>
    <property type="project" value="UniProtKB-UniRule"/>
</dbReference>
<evidence type="ECO:0000256" key="6">
    <source>
        <dbReference type="ARBA" id="ARBA00022695"/>
    </source>
</evidence>
<keyword evidence="8 14" id="KW-0418">Kinase</keyword>
<keyword evidence="10 14" id="KW-0067">ATP-binding</keyword>
<comment type="catalytic activity">
    <reaction evidence="13 14">
        <text>FMN + ATP + H(+) = FAD + diphosphate</text>
        <dbReference type="Rhea" id="RHEA:17237"/>
        <dbReference type="ChEBI" id="CHEBI:15378"/>
        <dbReference type="ChEBI" id="CHEBI:30616"/>
        <dbReference type="ChEBI" id="CHEBI:33019"/>
        <dbReference type="ChEBI" id="CHEBI:57692"/>
        <dbReference type="ChEBI" id="CHEBI:58210"/>
        <dbReference type="EC" id="2.7.7.2"/>
    </reaction>
</comment>
<dbReference type="UniPathway" id="UPA00276">
    <property type="reaction ID" value="UER00406"/>
</dbReference>
<feature type="domain" description="Riboflavin kinase" evidence="15">
    <location>
        <begin position="179"/>
        <end position="306"/>
    </location>
</feature>
<dbReference type="SUPFAM" id="SSF82114">
    <property type="entry name" value="Riboflavin kinase-like"/>
    <property type="match status" value="1"/>
</dbReference>
<evidence type="ECO:0000259" key="15">
    <source>
        <dbReference type="SMART" id="SM00904"/>
    </source>
</evidence>
<name>A0A7V4CHT2_UNCW3</name>
<dbReference type="InterPro" id="IPR015865">
    <property type="entry name" value="Riboflavin_kinase_bac/euk"/>
</dbReference>
<evidence type="ECO:0000256" key="14">
    <source>
        <dbReference type="PIRNR" id="PIRNR004491"/>
    </source>
</evidence>
<reference evidence="16" key="1">
    <citation type="journal article" date="2020" name="mSystems">
        <title>Genome- and Community-Level Interaction Insights into Carbon Utilization and Element Cycling Functions of Hydrothermarchaeota in Hydrothermal Sediment.</title>
        <authorList>
            <person name="Zhou Z."/>
            <person name="Liu Y."/>
            <person name="Xu W."/>
            <person name="Pan J."/>
            <person name="Luo Z.H."/>
            <person name="Li M."/>
        </authorList>
    </citation>
    <scope>NUCLEOTIDE SEQUENCE [LARGE SCALE GENOMIC DNA]</scope>
    <source>
        <strain evidence="16">SpSt-655</strain>
    </source>
</reference>
<evidence type="ECO:0000256" key="4">
    <source>
        <dbReference type="ARBA" id="ARBA00022643"/>
    </source>
</evidence>
<keyword evidence="5 14" id="KW-0808">Transferase</keyword>
<comment type="caution">
    <text evidence="16">The sequence shown here is derived from an EMBL/GenBank/DDBJ whole genome shotgun (WGS) entry which is preliminary data.</text>
</comment>
<proteinExistence type="inferred from homology"/>
<keyword evidence="6 14" id="KW-0548">Nucleotidyltransferase</keyword>
<evidence type="ECO:0000256" key="3">
    <source>
        <dbReference type="ARBA" id="ARBA00022630"/>
    </source>
</evidence>
<keyword evidence="4 14" id="KW-0288">FMN</keyword>
<comment type="pathway">
    <text evidence="2 14">Cofactor biosynthesis; FMN biosynthesis; FMN from riboflavin (ATP route): step 1/1.</text>
</comment>
<dbReference type="InterPro" id="IPR023465">
    <property type="entry name" value="Riboflavin_kinase_dom_sf"/>
</dbReference>
<protein>
    <recommendedName>
        <fullName evidence="14">Riboflavin biosynthesis protein</fullName>
    </recommendedName>
    <domain>
        <recommendedName>
            <fullName evidence="14">Riboflavin kinase</fullName>
            <ecNumber evidence="14">2.7.1.26</ecNumber>
        </recommendedName>
        <alternativeName>
            <fullName evidence="14">Flavokinase</fullName>
        </alternativeName>
    </domain>
    <domain>
        <recommendedName>
            <fullName evidence="14">FMN adenylyltransferase</fullName>
            <ecNumber evidence="14">2.7.7.2</ecNumber>
        </recommendedName>
        <alternativeName>
            <fullName evidence="14">FAD pyrophosphorylase</fullName>
        </alternativeName>
        <alternativeName>
            <fullName evidence="14">FAD synthase</fullName>
        </alternativeName>
    </domain>
</protein>
<dbReference type="GO" id="GO:0009398">
    <property type="term" value="P:FMN biosynthetic process"/>
    <property type="evidence" value="ECO:0007669"/>
    <property type="project" value="UniProtKB-UniRule"/>
</dbReference>
<dbReference type="Pfam" id="PF01687">
    <property type="entry name" value="Flavokinase"/>
    <property type="match status" value="1"/>
</dbReference>
<dbReference type="CDD" id="cd02064">
    <property type="entry name" value="FAD_synthetase_N"/>
    <property type="match status" value="1"/>
</dbReference>
<dbReference type="UniPathway" id="UPA00277">
    <property type="reaction ID" value="UER00407"/>
</dbReference>
<dbReference type="Gene3D" id="2.40.30.30">
    <property type="entry name" value="Riboflavin kinase-like"/>
    <property type="match status" value="1"/>
</dbReference>
<comment type="catalytic activity">
    <reaction evidence="12 14">
        <text>riboflavin + ATP = FMN + ADP + H(+)</text>
        <dbReference type="Rhea" id="RHEA:14357"/>
        <dbReference type="ChEBI" id="CHEBI:15378"/>
        <dbReference type="ChEBI" id="CHEBI:30616"/>
        <dbReference type="ChEBI" id="CHEBI:57986"/>
        <dbReference type="ChEBI" id="CHEBI:58210"/>
        <dbReference type="ChEBI" id="CHEBI:456216"/>
        <dbReference type="EC" id="2.7.1.26"/>
    </reaction>
</comment>
<evidence type="ECO:0000256" key="12">
    <source>
        <dbReference type="ARBA" id="ARBA00047880"/>
    </source>
</evidence>
<dbReference type="AlphaFoldDB" id="A0A7V4CHT2"/>
<gene>
    <name evidence="16" type="ORF">ENU28_02410</name>
</gene>
<dbReference type="InterPro" id="IPR002606">
    <property type="entry name" value="Riboflavin_kinase_bac"/>
</dbReference>
<evidence type="ECO:0000256" key="7">
    <source>
        <dbReference type="ARBA" id="ARBA00022741"/>
    </source>
</evidence>
<dbReference type="EC" id="2.7.1.26" evidence="14"/>
<evidence type="ECO:0000256" key="11">
    <source>
        <dbReference type="ARBA" id="ARBA00023268"/>
    </source>
</evidence>
<dbReference type="NCBIfam" id="NF004162">
    <property type="entry name" value="PRK05627.1-5"/>
    <property type="match status" value="1"/>
</dbReference>
<dbReference type="PANTHER" id="PTHR22749">
    <property type="entry name" value="RIBOFLAVIN KINASE/FMN ADENYLYLTRANSFERASE"/>
    <property type="match status" value="1"/>
</dbReference>
<dbReference type="PANTHER" id="PTHR22749:SF6">
    <property type="entry name" value="RIBOFLAVIN KINASE"/>
    <property type="match status" value="1"/>
</dbReference>
<dbReference type="GO" id="GO:0009231">
    <property type="term" value="P:riboflavin biosynthetic process"/>
    <property type="evidence" value="ECO:0007669"/>
    <property type="project" value="InterPro"/>
</dbReference>
<organism evidence="16">
    <name type="scientific">candidate division WOR-3 bacterium</name>
    <dbReference type="NCBI Taxonomy" id="2052148"/>
    <lineage>
        <taxon>Bacteria</taxon>
        <taxon>Bacteria division WOR-3</taxon>
    </lineage>
</organism>
<dbReference type="InterPro" id="IPR015864">
    <property type="entry name" value="FAD_synthase"/>
</dbReference>
<keyword evidence="11" id="KW-0511">Multifunctional enzyme</keyword>
<dbReference type="InterPro" id="IPR023468">
    <property type="entry name" value="Riboflavin_kinase"/>
</dbReference>
<evidence type="ECO:0000256" key="1">
    <source>
        <dbReference type="ARBA" id="ARBA00004726"/>
    </source>
</evidence>
<dbReference type="EC" id="2.7.7.2" evidence="14"/>
<keyword evidence="7 14" id="KW-0547">Nucleotide-binding</keyword>
<dbReference type="InterPro" id="IPR014729">
    <property type="entry name" value="Rossmann-like_a/b/a_fold"/>
</dbReference>
<dbReference type="PIRSF" id="PIRSF004491">
    <property type="entry name" value="FAD_Synth"/>
    <property type="match status" value="1"/>
</dbReference>
<dbReference type="NCBIfam" id="TIGR00083">
    <property type="entry name" value="ribF"/>
    <property type="match status" value="1"/>
</dbReference>
<dbReference type="GO" id="GO:0005524">
    <property type="term" value="F:ATP binding"/>
    <property type="evidence" value="ECO:0007669"/>
    <property type="project" value="UniProtKB-UniRule"/>
</dbReference>
<evidence type="ECO:0000256" key="2">
    <source>
        <dbReference type="ARBA" id="ARBA00005201"/>
    </source>
</evidence>
<evidence type="ECO:0000256" key="13">
    <source>
        <dbReference type="ARBA" id="ARBA00049494"/>
    </source>
</evidence>
<evidence type="ECO:0000256" key="9">
    <source>
        <dbReference type="ARBA" id="ARBA00022827"/>
    </source>
</evidence>